<keyword evidence="6" id="KW-0865">Zymogen</keyword>
<dbReference type="CDD" id="cd02620">
    <property type="entry name" value="Peptidase_C1A_CathepsinB"/>
    <property type="match status" value="1"/>
</dbReference>
<dbReference type="InterPro" id="IPR025661">
    <property type="entry name" value="Pept_asp_AS"/>
</dbReference>
<dbReference type="InterPro" id="IPR013128">
    <property type="entry name" value="Peptidase_C1A"/>
</dbReference>
<dbReference type="PIR" id="T31728">
    <property type="entry name" value="T31728"/>
</dbReference>
<dbReference type="InterPro" id="IPR025660">
    <property type="entry name" value="Pept_his_AS"/>
</dbReference>
<dbReference type="MEROPS" id="C01.A39"/>
<dbReference type="CTD" id="178611"/>
<feature type="signal peptide" evidence="8">
    <location>
        <begin position="1"/>
        <end position="16"/>
    </location>
</feature>
<dbReference type="RefSeq" id="NP_503382.1">
    <property type="nucleotide sequence ID" value="NM_070981.4"/>
</dbReference>
<dbReference type="InterPro" id="IPR000169">
    <property type="entry name" value="Pept_cys_AS"/>
</dbReference>
<keyword evidence="11" id="KW-1185">Reference proteome</keyword>
<comment type="similarity">
    <text evidence="1">Belongs to the peptidase C1 family.</text>
</comment>
<protein>
    <submittedName>
        <fullName evidence="10">Peptidase C1A papain C-terminal domain-containing protein</fullName>
    </submittedName>
</protein>
<dbReference type="Proteomes" id="UP000001940">
    <property type="component" value="Chromosome V"/>
</dbReference>
<proteinExistence type="inferred from homology"/>
<evidence type="ECO:0000256" key="7">
    <source>
        <dbReference type="ARBA" id="ARBA00023157"/>
    </source>
</evidence>
<dbReference type="GO" id="GO:0004197">
    <property type="term" value="F:cysteine-type endopeptidase activity"/>
    <property type="evidence" value="ECO:0000318"/>
    <property type="project" value="GO_Central"/>
</dbReference>
<dbReference type="PROSITE" id="PS00639">
    <property type="entry name" value="THIOL_PROTEASE_HIS"/>
    <property type="match status" value="1"/>
</dbReference>
<dbReference type="Gene3D" id="3.90.70.10">
    <property type="entry name" value="Cysteine proteinases"/>
    <property type="match status" value="1"/>
</dbReference>
<dbReference type="InterPro" id="IPR000668">
    <property type="entry name" value="Peptidase_C1A_C"/>
</dbReference>
<dbReference type="OMA" id="PQLAWEY"/>
<dbReference type="SMART" id="SM00645">
    <property type="entry name" value="Pept_C1"/>
    <property type="match status" value="1"/>
</dbReference>
<dbReference type="GO" id="GO:0005615">
    <property type="term" value="C:extracellular space"/>
    <property type="evidence" value="ECO:0000318"/>
    <property type="project" value="GO_Central"/>
</dbReference>
<dbReference type="UCSC" id="W07B8.4">
    <property type="organism name" value="c. elegans"/>
</dbReference>
<dbReference type="STRING" id="6239.W07B8.4a.1"/>
<keyword evidence="7" id="KW-1015">Disulfide bond</keyword>
<gene>
    <name evidence="10" type="ORF">CELE_W07B8.4</name>
    <name evidence="10 12" type="ORF">W07B8.4</name>
</gene>
<dbReference type="GO" id="GO:0005764">
    <property type="term" value="C:lysosome"/>
    <property type="evidence" value="ECO:0000318"/>
    <property type="project" value="GO_Central"/>
</dbReference>
<keyword evidence="4" id="KW-0378">Hydrolase</keyword>
<dbReference type="PRINTS" id="PR00705">
    <property type="entry name" value="PAPAIN"/>
</dbReference>
<accession>O16288</accession>
<dbReference type="PANTHER" id="PTHR12411">
    <property type="entry name" value="CYSTEINE PROTEASE FAMILY C1-RELATED"/>
    <property type="match status" value="1"/>
</dbReference>
<evidence type="ECO:0000313" key="11">
    <source>
        <dbReference type="Proteomes" id="UP000001940"/>
    </source>
</evidence>
<evidence type="ECO:0000313" key="10">
    <source>
        <dbReference type="EMBL" id="CCD74288.1"/>
    </source>
</evidence>
<evidence type="ECO:0000256" key="8">
    <source>
        <dbReference type="SAM" id="SignalP"/>
    </source>
</evidence>
<dbReference type="HOGENOM" id="CLU_012184_3_3_1"/>
<dbReference type="PaxDb" id="6239-W07B8.4"/>
<dbReference type="FunFam" id="3.90.70.10:FF:000031">
    <property type="entry name" value="Cathepsin B"/>
    <property type="match status" value="1"/>
</dbReference>
<dbReference type="WormBase" id="W07B8.4a">
    <property type="protein sequence ID" value="CE14680"/>
    <property type="gene ID" value="WBGene00021072"/>
</dbReference>
<name>O16288_CAEEL</name>
<dbReference type="ExpressionAtlas" id="O16288">
    <property type="expression patterns" value="baseline and differential"/>
</dbReference>
<evidence type="ECO:0000259" key="9">
    <source>
        <dbReference type="SMART" id="SM00645"/>
    </source>
</evidence>
<evidence type="ECO:0000313" key="12">
    <source>
        <dbReference type="WormBase" id="W07B8.4a"/>
    </source>
</evidence>
<dbReference type="PhylomeDB" id="O16288"/>
<dbReference type="PeptideAtlas" id="O16288"/>
<dbReference type="GO" id="GO:0051603">
    <property type="term" value="P:proteolysis involved in protein catabolic process"/>
    <property type="evidence" value="ECO:0000318"/>
    <property type="project" value="GO_Central"/>
</dbReference>
<keyword evidence="5" id="KW-0788">Thiol protease</keyword>
<dbReference type="PROSITE" id="PS00139">
    <property type="entry name" value="THIOL_PROTEASE_CYS"/>
    <property type="match status" value="1"/>
</dbReference>
<feature type="chain" id="PRO_5018677058" evidence="8">
    <location>
        <begin position="17"/>
        <end position="335"/>
    </location>
</feature>
<dbReference type="AGR" id="WB:WBGene00021072"/>
<evidence type="ECO:0000256" key="4">
    <source>
        <dbReference type="ARBA" id="ARBA00022801"/>
    </source>
</evidence>
<evidence type="ECO:0000256" key="5">
    <source>
        <dbReference type="ARBA" id="ARBA00022807"/>
    </source>
</evidence>
<feature type="domain" description="Peptidase C1A papain C-terminal" evidence="9">
    <location>
        <begin position="73"/>
        <end position="328"/>
    </location>
</feature>
<organism evidence="10 11">
    <name type="scientific">Caenorhabditis elegans</name>
    <dbReference type="NCBI Taxonomy" id="6239"/>
    <lineage>
        <taxon>Eukaryota</taxon>
        <taxon>Metazoa</taxon>
        <taxon>Ecdysozoa</taxon>
        <taxon>Nematoda</taxon>
        <taxon>Chromadorea</taxon>
        <taxon>Rhabditida</taxon>
        <taxon>Rhabditina</taxon>
        <taxon>Rhabditomorpha</taxon>
        <taxon>Rhabditoidea</taxon>
        <taxon>Rhabditidae</taxon>
        <taxon>Peloderinae</taxon>
        <taxon>Caenorhabditis</taxon>
    </lineage>
</organism>
<dbReference type="FunCoup" id="O16288">
    <property type="interactions" value="193"/>
</dbReference>
<dbReference type="GeneID" id="178611"/>
<dbReference type="SUPFAM" id="SSF54001">
    <property type="entry name" value="Cysteine proteinases"/>
    <property type="match status" value="1"/>
</dbReference>
<evidence type="ECO:0000256" key="3">
    <source>
        <dbReference type="ARBA" id="ARBA00022729"/>
    </source>
</evidence>
<reference evidence="10 11" key="1">
    <citation type="journal article" date="1998" name="Science">
        <title>Genome sequence of the nematode C. elegans: a platform for investigating biology.</title>
        <authorList>
            <consortium name="The C. elegans sequencing consortium"/>
            <person name="Sulson J.E."/>
            <person name="Waterston R."/>
        </authorList>
    </citation>
    <scope>NUCLEOTIDE SEQUENCE [LARGE SCALE GENOMIC DNA]</scope>
    <source>
        <strain evidence="10 11">Bristol N2</strain>
    </source>
</reference>
<dbReference type="SMR" id="O16288"/>
<dbReference type="eggNOG" id="KOG1543">
    <property type="taxonomic scope" value="Eukaryota"/>
</dbReference>
<sequence length="335" mass="36805">MLKLLPSLLFILAASAVVLPRNKLFINHINSAQKLWTAEHYTTPFEVKNLMKVEHVAAHLDKDIKLAETADSIPDSYDVRDHWPQCISVNNIRDQSHCGSCWAVAAAEAISDRTCIASNGDVNTLLSAEDILTCCTGKFNCGDGCEGGYPIQAWRYWVKNGLVTGGSFESQYGCKPYSIAPCGETIDGVTWPECPMKISDTPKCEHHCTGNNSYPIPYDQDKHFGASAYAIGRSAKQIQTEILAHGPVEVGFIVYEDFYLYKTGIYTHVAGGELGGHAVKMLGWGVDNGTPYWLAANSWNTVWGEKGYFRILRGVDECGIESAAVAGMPDLNRRN</sequence>
<evidence type="ECO:0000256" key="2">
    <source>
        <dbReference type="ARBA" id="ARBA00022670"/>
    </source>
</evidence>
<keyword evidence="3 8" id="KW-0732">Signal</keyword>
<keyword evidence="2" id="KW-0645">Protease</keyword>
<evidence type="ECO:0000256" key="1">
    <source>
        <dbReference type="ARBA" id="ARBA00008455"/>
    </source>
</evidence>
<dbReference type="Pfam" id="PF00112">
    <property type="entry name" value="Peptidase_C1"/>
    <property type="match status" value="1"/>
</dbReference>
<dbReference type="OrthoDB" id="10058785at2759"/>
<dbReference type="EMBL" id="BX284605">
    <property type="protein sequence ID" value="CCD74288.1"/>
    <property type="molecule type" value="Genomic_DNA"/>
</dbReference>
<dbReference type="InParanoid" id="O16288"/>
<dbReference type="AlphaFoldDB" id="O16288"/>
<dbReference type="PROSITE" id="PS00640">
    <property type="entry name" value="THIOL_PROTEASE_ASN"/>
    <property type="match status" value="1"/>
</dbReference>
<evidence type="ECO:0000256" key="6">
    <source>
        <dbReference type="ARBA" id="ARBA00023145"/>
    </source>
</evidence>
<dbReference type="InterPro" id="IPR038765">
    <property type="entry name" value="Papain-like_cys_pep_sf"/>
</dbReference>
<dbReference type="Bgee" id="WBGene00021072">
    <property type="expression patterns" value="Expressed in larva and 1 other cell type or tissue"/>
</dbReference>